<name>A0A0D3AGV4_BRAOL</name>
<dbReference type="AlphaFoldDB" id="A0A0D3AGV4"/>
<evidence type="ECO:0000313" key="1">
    <source>
        <dbReference type="EnsemblPlants" id="Bo24839s010.1"/>
    </source>
</evidence>
<reference evidence="1" key="1">
    <citation type="journal article" date="2014" name="Genome Biol.">
        <title>Transcriptome and methylome profiling reveals relics of genome dominance in the mesopolyploid Brassica oleracea.</title>
        <authorList>
            <person name="Parkin I.A."/>
            <person name="Koh C."/>
            <person name="Tang H."/>
            <person name="Robinson S.J."/>
            <person name="Kagale S."/>
            <person name="Clarke W.E."/>
            <person name="Town C.D."/>
            <person name="Nixon J."/>
            <person name="Krishnakumar V."/>
            <person name="Bidwell S.L."/>
            <person name="Denoeud F."/>
            <person name="Belcram H."/>
            <person name="Links M.G."/>
            <person name="Just J."/>
            <person name="Clarke C."/>
            <person name="Bender T."/>
            <person name="Huebert T."/>
            <person name="Mason A.S."/>
            <person name="Pires J.C."/>
            <person name="Barker G."/>
            <person name="Moore J."/>
            <person name="Walley P.G."/>
            <person name="Manoli S."/>
            <person name="Batley J."/>
            <person name="Edwards D."/>
            <person name="Nelson M.N."/>
            <person name="Wang X."/>
            <person name="Paterson A.H."/>
            <person name="King G."/>
            <person name="Bancroft I."/>
            <person name="Chalhoub B."/>
            <person name="Sharpe A.G."/>
        </authorList>
    </citation>
    <scope>NUCLEOTIDE SEQUENCE [LARGE SCALE GENOMIC DNA]</scope>
    <source>
        <strain evidence="1">cv. TO1000</strain>
    </source>
</reference>
<dbReference type="Gramene" id="Bo24839s010.1">
    <property type="protein sequence ID" value="Bo24839s010.1"/>
    <property type="gene ID" value="Bo24839s010"/>
</dbReference>
<sequence length="68" mass="8069">MSHIDDSQELWTHIQKGFGVKNGQRVRRLKTELATCRQKGLAIDAYYRKLNQLWRSQADYQKAKTMEE</sequence>
<dbReference type="HOGENOM" id="CLU_2801487_0_0_1"/>
<proteinExistence type="predicted"/>
<dbReference type="EnsemblPlants" id="Bo24839s010.1">
    <property type="protein sequence ID" value="Bo24839s010.1"/>
    <property type="gene ID" value="Bo24839s010"/>
</dbReference>
<evidence type="ECO:0000313" key="2">
    <source>
        <dbReference type="Proteomes" id="UP000032141"/>
    </source>
</evidence>
<keyword evidence="2" id="KW-1185">Reference proteome</keyword>
<reference evidence="1" key="2">
    <citation type="submission" date="2015-06" db="UniProtKB">
        <authorList>
            <consortium name="EnsemblPlants"/>
        </authorList>
    </citation>
    <scope>IDENTIFICATION</scope>
</reference>
<organism evidence="1 2">
    <name type="scientific">Brassica oleracea var. oleracea</name>
    <dbReference type="NCBI Taxonomy" id="109376"/>
    <lineage>
        <taxon>Eukaryota</taxon>
        <taxon>Viridiplantae</taxon>
        <taxon>Streptophyta</taxon>
        <taxon>Embryophyta</taxon>
        <taxon>Tracheophyta</taxon>
        <taxon>Spermatophyta</taxon>
        <taxon>Magnoliopsida</taxon>
        <taxon>eudicotyledons</taxon>
        <taxon>Gunneridae</taxon>
        <taxon>Pentapetalae</taxon>
        <taxon>rosids</taxon>
        <taxon>malvids</taxon>
        <taxon>Brassicales</taxon>
        <taxon>Brassicaceae</taxon>
        <taxon>Brassiceae</taxon>
        <taxon>Brassica</taxon>
    </lineage>
</organism>
<dbReference type="eggNOG" id="KOG0017">
    <property type="taxonomic scope" value="Eukaryota"/>
</dbReference>
<accession>A0A0D3AGV4</accession>
<dbReference type="Proteomes" id="UP000032141">
    <property type="component" value="Unassembled WGS sequence"/>
</dbReference>
<protein>
    <submittedName>
        <fullName evidence="1">Uncharacterized protein</fullName>
    </submittedName>
</protein>